<keyword evidence="4" id="KW-1185">Reference proteome</keyword>
<dbReference type="EMBL" id="JWIN03000009">
    <property type="protein sequence ID" value="KAB1273986.1"/>
    <property type="molecule type" value="Genomic_DNA"/>
</dbReference>
<name>A0A5N4DSC3_CAMDR</name>
<proteinExistence type="predicted"/>
<dbReference type="Gene3D" id="1.10.287.110">
    <property type="entry name" value="DnaJ domain"/>
    <property type="match status" value="1"/>
</dbReference>
<feature type="coiled-coil region" evidence="2">
    <location>
        <begin position="3"/>
        <end position="30"/>
    </location>
</feature>
<evidence type="ECO:0000256" key="2">
    <source>
        <dbReference type="SAM" id="Coils"/>
    </source>
</evidence>
<accession>A0A5N4DSC3</accession>
<gene>
    <name evidence="3" type="ORF">Cadr_000011155</name>
</gene>
<reference evidence="3 4" key="1">
    <citation type="journal article" date="2019" name="Mol. Ecol. Resour.">
        <title>Improving Illumina assemblies with Hi-C and long reads: an example with the North African dromedary.</title>
        <authorList>
            <person name="Elbers J.P."/>
            <person name="Rogers M.F."/>
            <person name="Perelman P.L."/>
            <person name="Proskuryakova A.A."/>
            <person name="Serdyukova N.A."/>
            <person name="Johnson W.E."/>
            <person name="Horin P."/>
            <person name="Corander J."/>
            <person name="Murphy D."/>
            <person name="Burger P.A."/>
        </authorList>
    </citation>
    <scope>NUCLEOTIDE SEQUENCE [LARGE SCALE GENOMIC DNA]</scope>
    <source>
        <strain evidence="3">Drom800</strain>
        <tissue evidence="3">Blood</tissue>
    </source>
</reference>
<comment type="caution">
    <text evidence="3">The sequence shown here is derived from an EMBL/GenBank/DDBJ whole genome shotgun (WGS) entry which is preliminary data.</text>
</comment>
<evidence type="ECO:0000313" key="3">
    <source>
        <dbReference type="EMBL" id="KAB1273986.1"/>
    </source>
</evidence>
<keyword evidence="1" id="KW-0677">Repeat</keyword>
<keyword evidence="2" id="KW-0175">Coiled coil</keyword>
<evidence type="ECO:0000256" key="1">
    <source>
        <dbReference type="ARBA" id="ARBA00022737"/>
    </source>
</evidence>
<dbReference type="SUPFAM" id="SSF46565">
    <property type="entry name" value="Chaperone J-domain"/>
    <property type="match status" value="1"/>
</dbReference>
<sequence>MDTEQYEEAVQDYEKVHQVEKREHKQLLENAQLVPKKRKKFKEVGEAFTILSDPKKKTRYDTGQDLDEEGIDTGDFDASNIVKAFFSCPGDFSFEVSGPGNFFFSV</sequence>
<evidence type="ECO:0000313" key="4">
    <source>
        <dbReference type="Proteomes" id="UP000299084"/>
    </source>
</evidence>
<organism evidence="3 4">
    <name type="scientific">Camelus dromedarius</name>
    <name type="common">Dromedary</name>
    <name type="synonym">Arabian camel</name>
    <dbReference type="NCBI Taxonomy" id="9838"/>
    <lineage>
        <taxon>Eukaryota</taxon>
        <taxon>Metazoa</taxon>
        <taxon>Chordata</taxon>
        <taxon>Craniata</taxon>
        <taxon>Vertebrata</taxon>
        <taxon>Euteleostomi</taxon>
        <taxon>Mammalia</taxon>
        <taxon>Eutheria</taxon>
        <taxon>Laurasiatheria</taxon>
        <taxon>Artiodactyla</taxon>
        <taxon>Tylopoda</taxon>
        <taxon>Camelidae</taxon>
        <taxon>Camelus</taxon>
    </lineage>
</organism>
<protein>
    <submittedName>
        <fullName evidence="3">DnaJ-like protein subfamily C member 7</fullName>
    </submittedName>
</protein>
<dbReference type="Proteomes" id="UP000299084">
    <property type="component" value="Unassembled WGS sequence"/>
</dbReference>
<dbReference type="PANTHER" id="PTHR45188">
    <property type="entry name" value="DNAJ PROTEIN P58IPK HOMOLOG"/>
    <property type="match status" value="1"/>
</dbReference>
<dbReference type="InterPro" id="IPR036869">
    <property type="entry name" value="J_dom_sf"/>
</dbReference>
<dbReference type="PANTHER" id="PTHR45188:SF2">
    <property type="entry name" value="DNAJ HOMOLOG SUBFAMILY C MEMBER 7"/>
    <property type="match status" value="1"/>
</dbReference>
<dbReference type="AlphaFoldDB" id="A0A5N4DSC3"/>